<dbReference type="GO" id="GO:0005524">
    <property type="term" value="F:ATP binding"/>
    <property type="evidence" value="ECO:0007669"/>
    <property type="project" value="UniProtKB-KW"/>
</dbReference>
<evidence type="ECO:0000256" key="3">
    <source>
        <dbReference type="ARBA" id="ARBA00022777"/>
    </source>
</evidence>
<dbReference type="InterPro" id="IPR006203">
    <property type="entry name" value="GHMP_knse_ATP-bd_CS"/>
</dbReference>
<evidence type="ECO:0000313" key="8">
    <source>
        <dbReference type="EMBL" id="HGY95497.1"/>
    </source>
</evidence>
<dbReference type="InterPro" id="IPR014606">
    <property type="entry name" value="Heptose_7-P_kinase"/>
</dbReference>
<gene>
    <name evidence="8" type="ORF">ENW50_12560</name>
</gene>
<comment type="similarity">
    <text evidence="5">Belongs to the GHMP kinase family.</text>
</comment>
<dbReference type="PRINTS" id="PR00960">
    <property type="entry name" value="LMBPPROTEIN"/>
</dbReference>
<reference evidence="8" key="1">
    <citation type="journal article" date="2020" name="mSystems">
        <title>Genome- and Community-Level Interaction Insights into Carbon Utilization and Element Cycling Functions of Hydrothermarchaeota in Hydrothermal Sediment.</title>
        <authorList>
            <person name="Zhou Z."/>
            <person name="Liu Y."/>
            <person name="Xu W."/>
            <person name="Pan J."/>
            <person name="Luo Z.H."/>
            <person name="Li M."/>
        </authorList>
    </citation>
    <scope>NUCLEOTIDE SEQUENCE [LARGE SCALE GENOMIC DNA]</scope>
    <source>
        <strain evidence="8">SpSt-855</strain>
    </source>
</reference>
<evidence type="ECO:0000256" key="1">
    <source>
        <dbReference type="ARBA" id="ARBA00022679"/>
    </source>
</evidence>
<dbReference type="Pfam" id="PF00288">
    <property type="entry name" value="GHMP_kinases_N"/>
    <property type="match status" value="1"/>
</dbReference>
<proteinExistence type="inferred from homology"/>
<dbReference type="PROSITE" id="PS00627">
    <property type="entry name" value="GHMP_KINASES_ATP"/>
    <property type="match status" value="1"/>
</dbReference>
<dbReference type="InterPro" id="IPR052203">
    <property type="entry name" value="GHMP_Kinase-Related"/>
</dbReference>
<sequence>MIMTRTPLRISIGGGGSDLPSYYREFGGFVISAAINKYVYISVNRSFLPGYFLKYSEMEHVEEREQIRHPLLREVLTLHAMEKPLEVVSVADVPAGTGLGSSASFTVGLTHALYAYKRRPVTAETLAREAIEVEMQRLAEPVGKQDQYIAAYGGLLCQEYREDDSVSVRPLAMEEAALKELRDSLMLFFLGRTRSAAALLQDQKQRCEQNDASMIESLHFTKSLGREIERVLESGRVEEFGMLLHEHWLRKRGRSAGMTNAAMDELYEAARREGGVSGGKLVGAGGSGFFLFQTRDRKRLRDVMARRGFAEMDFQFDFDGSVVLLRNQ</sequence>
<dbReference type="Pfam" id="PF08544">
    <property type="entry name" value="GHMP_kinases_C"/>
    <property type="match status" value="1"/>
</dbReference>
<keyword evidence="2" id="KW-0547">Nucleotide-binding</keyword>
<dbReference type="Gene3D" id="3.30.230.120">
    <property type="match status" value="1"/>
</dbReference>
<name>A0A7V4XUP9_9BACT</name>
<dbReference type="AlphaFoldDB" id="A0A7V4XUP9"/>
<protein>
    <submittedName>
        <fullName evidence="8">Galactokinase</fullName>
    </submittedName>
</protein>
<dbReference type="InterPro" id="IPR001174">
    <property type="entry name" value="HddA/FKP"/>
</dbReference>
<evidence type="ECO:0000256" key="4">
    <source>
        <dbReference type="ARBA" id="ARBA00022840"/>
    </source>
</evidence>
<dbReference type="GO" id="GO:0042352">
    <property type="term" value="P:GDP-L-fucose salvage"/>
    <property type="evidence" value="ECO:0007669"/>
    <property type="project" value="TreeGrafter"/>
</dbReference>
<accession>A0A7V4XUP9</accession>
<dbReference type="PIRSF" id="PIRSF036406">
    <property type="entry name" value="Hept_kin"/>
    <property type="match status" value="1"/>
</dbReference>
<keyword evidence="4" id="KW-0067">ATP-binding</keyword>
<evidence type="ECO:0000256" key="5">
    <source>
        <dbReference type="ARBA" id="ARBA00038121"/>
    </source>
</evidence>
<evidence type="ECO:0000256" key="2">
    <source>
        <dbReference type="ARBA" id="ARBA00022741"/>
    </source>
</evidence>
<organism evidence="8">
    <name type="scientific">Acidobacterium capsulatum</name>
    <dbReference type="NCBI Taxonomy" id="33075"/>
    <lineage>
        <taxon>Bacteria</taxon>
        <taxon>Pseudomonadati</taxon>
        <taxon>Acidobacteriota</taxon>
        <taxon>Terriglobia</taxon>
        <taxon>Terriglobales</taxon>
        <taxon>Acidobacteriaceae</taxon>
        <taxon>Acidobacterium</taxon>
    </lineage>
</organism>
<feature type="domain" description="GHMP kinase N-terminal" evidence="6">
    <location>
        <begin position="83"/>
        <end position="154"/>
    </location>
</feature>
<dbReference type="PANTHER" id="PTHR32463:SF0">
    <property type="entry name" value="L-FUCOSE KINASE"/>
    <property type="match status" value="1"/>
</dbReference>
<evidence type="ECO:0000259" key="6">
    <source>
        <dbReference type="Pfam" id="PF00288"/>
    </source>
</evidence>
<keyword evidence="3 8" id="KW-0418">Kinase</keyword>
<comment type="caution">
    <text evidence="8">The sequence shown here is derived from an EMBL/GenBank/DDBJ whole genome shotgun (WGS) entry which is preliminary data.</text>
</comment>
<dbReference type="InterPro" id="IPR020568">
    <property type="entry name" value="Ribosomal_Su5_D2-typ_SF"/>
</dbReference>
<evidence type="ECO:0000259" key="7">
    <source>
        <dbReference type="Pfam" id="PF08544"/>
    </source>
</evidence>
<dbReference type="InterPro" id="IPR036554">
    <property type="entry name" value="GHMP_kinase_C_sf"/>
</dbReference>
<feature type="domain" description="GHMP kinase C-terminal" evidence="7">
    <location>
        <begin position="232"/>
        <end position="305"/>
    </location>
</feature>
<dbReference type="PANTHER" id="PTHR32463">
    <property type="entry name" value="L-FUCOSE KINASE"/>
    <property type="match status" value="1"/>
</dbReference>
<keyword evidence="1" id="KW-0808">Transferase</keyword>
<dbReference type="InterPro" id="IPR006204">
    <property type="entry name" value="GHMP_kinase_N_dom"/>
</dbReference>
<dbReference type="SUPFAM" id="SSF55060">
    <property type="entry name" value="GHMP Kinase, C-terminal domain"/>
    <property type="match status" value="1"/>
</dbReference>
<dbReference type="GO" id="GO:0050201">
    <property type="term" value="F:fucokinase activity"/>
    <property type="evidence" value="ECO:0007669"/>
    <property type="project" value="TreeGrafter"/>
</dbReference>
<dbReference type="SUPFAM" id="SSF54211">
    <property type="entry name" value="Ribosomal protein S5 domain 2-like"/>
    <property type="match status" value="1"/>
</dbReference>
<dbReference type="InterPro" id="IPR013750">
    <property type="entry name" value="GHMP_kinase_C_dom"/>
</dbReference>
<dbReference type="EMBL" id="DTKL01000078">
    <property type="protein sequence ID" value="HGY95497.1"/>
    <property type="molecule type" value="Genomic_DNA"/>
</dbReference>